<evidence type="ECO:0000256" key="1">
    <source>
        <dbReference type="ARBA" id="ARBA00004651"/>
    </source>
</evidence>
<dbReference type="InterPro" id="IPR011527">
    <property type="entry name" value="ABC1_TM_dom"/>
</dbReference>
<dbReference type="EMBL" id="CP148067">
    <property type="protein sequence ID" value="WXL28841.1"/>
    <property type="molecule type" value="Genomic_DNA"/>
</dbReference>
<gene>
    <name evidence="11" type="ORF">WG617_02290</name>
</gene>
<evidence type="ECO:0000259" key="9">
    <source>
        <dbReference type="PROSITE" id="PS50893"/>
    </source>
</evidence>
<evidence type="ECO:0000256" key="7">
    <source>
        <dbReference type="ARBA" id="ARBA00023136"/>
    </source>
</evidence>
<dbReference type="InterPro" id="IPR036640">
    <property type="entry name" value="ABC1_TM_sf"/>
</dbReference>
<dbReference type="SMART" id="SM00382">
    <property type="entry name" value="AAA"/>
    <property type="match status" value="1"/>
</dbReference>
<evidence type="ECO:0000256" key="8">
    <source>
        <dbReference type="SAM" id="Phobius"/>
    </source>
</evidence>
<feature type="transmembrane region" description="Helical" evidence="8">
    <location>
        <begin position="268"/>
        <end position="292"/>
    </location>
</feature>
<keyword evidence="3 8" id="KW-0812">Transmembrane</keyword>
<feature type="transmembrane region" description="Helical" evidence="8">
    <location>
        <begin position="186"/>
        <end position="205"/>
    </location>
</feature>
<dbReference type="InterPro" id="IPR027417">
    <property type="entry name" value="P-loop_NTPase"/>
</dbReference>
<dbReference type="Gene3D" id="1.20.1560.10">
    <property type="entry name" value="ABC transporter type 1, transmembrane domain"/>
    <property type="match status" value="1"/>
</dbReference>
<dbReference type="Gene3D" id="3.40.50.300">
    <property type="entry name" value="P-loop containing nucleotide triphosphate hydrolases"/>
    <property type="match status" value="1"/>
</dbReference>
<dbReference type="PANTHER" id="PTHR43394:SF1">
    <property type="entry name" value="ATP-BINDING CASSETTE SUB-FAMILY B MEMBER 10, MITOCHONDRIAL"/>
    <property type="match status" value="1"/>
</dbReference>
<feature type="transmembrane region" description="Helical" evidence="8">
    <location>
        <begin position="304"/>
        <end position="321"/>
    </location>
</feature>
<evidence type="ECO:0000313" key="11">
    <source>
        <dbReference type="EMBL" id="WXL28841.1"/>
    </source>
</evidence>
<evidence type="ECO:0000256" key="6">
    <source>
        <dbReference type="ARBA" id="ARBA00022989"/>
    </source>
</evidence>
<feature type="domain" description="ABC transmembrane type-1" evidence="10">
    <location>
        <begin position="39"/>
        <end position="336"/>
    </location>
</feature>
<evidence type="ECO:0000256" key="4">
    <source>
        <dbReference type="ARBA" id="ARBA00022741"/>
    </source>
</evidence>
<evidence type="ECO:0000313" key="12">
    <source>
        <dbReference type="Proteomes" id="UP001477443"/>
    </source>
</evidence>
<evidence type="ECO:0000259" key="10">
    <source>
        <dbReference type="PROSITE" id="PS50929"/>
    </source>
</evidence>
<reference evidence="11" key="1">
    <citation type="submission" date="2024-03" db="EMBL/GenBank/DDBJ databases">
        <title>Complete genome sequence of Mycoplasma felifaucium Z921 isolated from the trachea of a cheetah.</title>
        <authorList>
            <person name="Spergser J."/>
        </authorList>
    </citation>
    <scope>NUCLEOTIDE SEQUENCE [LARGE SCALE GENOMIC DNA]</scope>
    <source>
        <strain evidence="11">Z921</strain>
    </source>
</reference>
<dbReference type="InterPro" id="IPR003593">
    <property type="entry name" value="AAA+_ATPase"/>
</dbReference>
<protein>
    <submittedName>
        <fullName evidence="11">ABC transporter ATP-binding protein</fullName>
    </submittedName>
</protein>
<comment type="similarity">
    <text evidence="2">Belongs to the ABC transporter superfamily.</text>
</comment>
<dbReference type="PROSITE" id="PS50893">
    <property type="entry name" value="ABC_TRANSPORTER_2"/>
    <property type="match status" value="1"/>
</dbReference>
<keyword evidence="12" id="KW-1185">Reference proteome</keyword>
<dbReference type="SUPFAM" id="SSF52540">
    <property type="entry name" value="P-loop containing nucleoside triphosphate hydrolases"/>
    <property type="match status" value="1"/>
</dbReference>
<dbReference type="SUPFAM" id="SSF90123">
    <property type="entry name" value="ABC transporter transmembrane region"/>
    <property type="match status" value="1"/>
</dbReference>
<evidence type="ECO:0000256" key="5">
    <source>
        <dbReference type="ARBA" id="ARBA00022840"/>
    </source>
</evidence>
<dbReference type="InterPro" id="IPR039421">
    <property type="entry name" value="Type_1_exporter"/>
</dbReference>
<keyword evidence="6 8" id="KW-1133">Transmembrane helix</keyword>
<evidence type="ECO:0000256" key="3">
    <source>
        <dbReference type="ARBA" id="ARBA00022692"/>
    </source>
</evidence>
<accession>A0ABZ2RRY6</accession>
<dbReference type="Proteomes" id="UP001477443">
    <property type="component" value="Chromosome"/>
</dbReference>
<dbReference type="GO" id="GO:0005524">
    <property type="term" value="F:ATP binding"/>
    <property type="evidence" value="ECO:0007669"/>
    <property type="project" value="UniProtKB-KW"/>
</dbReference>
<comment type="subcellular location">
    <subcellularLocation>
        <location evidence="1">Cell membrane</location>
        <topology evidence="1">Multi-pass membrane protein</topology>
    </subcellularLocation>
</comment>
<dbReference type="InterPro" id="IPR003439">
    <property type="entry name" value="ABC_transporter-like_ATP-bd"/>
</dbReference>
<feature type="transmembrane region" description="Helical" evidence="8">
    <location>
        <begin position="36"/>
        <end position="63"/>
    </location>
</feature>
<keyword evidence="5 11" id="KW-0067">ATP-binding</keyword>
<feature type="domain" description="ABC transporter" evidence="9">
    <location>
        <begin position="369"/>
        <end position="605"/>
    </location>
</feature>
<dbReference type="Pfam" id="PF00664">
    <property type="entry name" value="ABC_membrane"/>
    <property type="match status" value="1"/>
</dbReference>
<keyword evidence="4" id="KW-0547">Nucleotide-binding</keyword>
<evidence type="ECO:0000256" key="2">
    <source>
        <dbReference type="ARBA" id="ARBA00005417"/>
    </source>
</evidence>
<keyword evidence="7 8" id="KW-0472">Membrane</keyword>
<name>A0ABZ2RRY6_9BACT</name>
<organism evidence="11 12">
    <name type="scientific">Mycoplasmopsis felifaucium</name>
    <dbReference type="NCBI Taxonomy" id="35768"/>
    <lineage>
        <taxon>Bacteria</taxon>
        <taxon>Bacillati</taxon>
        <taxon>Mycoplasmatota</taxon>
        <taxon>Mycoplasmoidales</taxon>
        <taxon>Metamycoplasmataceae</taxon>
        <taxon>Mycoplasmopsis</taxon>
    </lineage>
</organism>
<feature type="transmembrane region" description="Helical" evidence="8">
    <location>
        <begin position="83"/>
        <end position="108"/>
    </location>
</feature>
<dbReference type="PANTHER" id="PTHR43394">
    <property type="entry name" value="ATP-DEPENDENT PERMEASE MDL1, MITOCHONDRIAL"/>
    <property type="match status" value="1"/>
</dbReference>
<proteinExistence type="inferred from homology"/>
<dbReference type="Pfam" id="PF00005">
    <property type="entry name" value="ABC_tran"/>
    <property type="match status" value="1"/>
</dbReference>
<dbReference type="RefSeq" id="WP_338822389.1">
    <property type="nucleotide sequence ID" value="NZ_CP148067.1"/>
</dbReference>
<sequence>MAKRFSRFYQFASKEERKASAKVFFRLIKEFAISPWVWILSIMAGAFIAASSTGASWLVGFIVDRFFRKPDIFDFNKFEYVDYGIFIGVLALAYVLQKVILVVQRFLLSRTSLNIGSRIRLAAYKKLQMMPLSYYEENQTGDLMSTLTNDISNMTQAMTDMIGNSITVIFSLLFIIGVLIFYSPIIAIIAVVVIPINFIPIFIIIKKNQKYFIDLQEKLGAFNAYLEEIIDAFPLVNIHQKAYEISKEFDKYNKNILSPNIKSAKRMILMYPWLHFSKVLNLVEIVGITIILKQNWTNMPGASKVTAGIIISISMYIYSISDSFNQILEIMSSLQMGMGSAIRLNRIIQLKPPVDESALNNLNLVDGEIEFKNVWFAYPSDPDNFVLKDISFKIKKGQTLALVGYTGCGKTTIAKLLSKLYLPTKGDITIDGQSIFNIKETSWRSNLDIILQDTYILQDTIKNNLNCVNSNIKDEVFYDICYKTGLDDFVHSMPQKYETTLYNNGSILSDGQKQLLSITRSMISNRPITILDEATSDMDTLSEIKIQKAINLLSNSKTLLVIAHRLSTIQNANEILVIDSGSIIERGNHKELLELNGFYNKLYHAGFEEN</sequence>
<feature type="transmembrane region" description="Helical" evidence="8">
    <location>
        <begin position="161"/>
        <end position="180"/>
    </location>
</feature>
<dbReference type="PROSITE" id="PS50929">
    <property type="entry name" value="ABC_TM1F"/>
    <property type="match status" value="1"/>
</dbReference>